<evidence type="ECO:0000256" key="1">
    <source>
        <dbReference type="SAM" id="MobiDB-lite"/>
    </source>
</evidence>
<keyword evidence="3" id="KW-1185">Reference proteome</keyword>
<sequence length="103" mass="10712">MSDGFPHFPRPDDGAQAGPGVWTATPPRSPGERFSPAYEAQAERVMHTVAALGMTPSIDGAGSEDGEFVAGQDPAGNNVLLVHREEPASAREIAALDDGGLRT</sequence>
<dbReference type="OrthoDB" id="7777716at2"/>
<dbReference type="RefSeq" id="WP_156965371.1">
    <property type="nucleotide sequence ID" value="NZ_JRKS01000012.1"/>
</dbReference>
<gene>
    <name evidence="2" type="ORF">IC63_05880</name>
</gene>
<proteinExistence type="predicted"/>
<organism evidence="2 3">
    <name type="scientific">Paracoccus sphaerophysae</name>
    <dbReference type="NCBI Taxonomy" id="690417"/>
    <lineage>
        <taxon>Bacteria</taxon>
        <taxon>Pseudomonadati</taxon>
        <taxon>Pseudomonadota</taxon>
        <taxon>Alphaproteobacteria</taxon>
        <taxon>Rhodobacterales</taxon>
        <taxon>Paracoccaceae</taxon>
        <taxon>Paracoccus</taxon>
    </lineage>
</organism>
<dbReference type="Proteomes" id="UP000029917">
    <property type="component" value="Unassembled WGS sequence"/>
</dbReference>
<evidence type="ECO:0000313" key="2">
    <source>
        <dbReference type="EMBL" id="KGJ08203.1"/>
    </source>
</evidence>
<comment type="caution">
    <text evidence="2">The sequence shown here is derived from an EMBL/GenBank/DDBJ whole genome shotgun (WGS) entry which is preliminary data.</text>
</comment>
<reference evidence="2 3" key="2">
    <citation type="submission" date="2014-10" db="EMBL/GenBank/DDBJ databases">
        <title>Paracoccus sanguinis sp. nov., isolated from clinical specimens of New York State patients.</title>
        <authorList>
            <person name="Mingle L.A."/>
            <person name="Cole J.A."/>
            <person name="Lapierre P."/>
            <person name="Musser K.A."/>
        </authorList>
    </citation>
    <scope>NUCLEOTIDE SEQUENCE [LARGE SCALE GENOMIC DNA]</scope>
    <source>
        <strain evidence="2 3">HAMBI 3106</strain>
    </source>
</reference>
<evidence type="ECO:0000313" key="3">
    <source>
        <dbReference type="Proteomes" id="UP000029917"/>
    </source>
</evidence>
<reference evidence="2 3" key="1">
    <citation type="submission" date="2014-09" db="EMBL/GenBank/DDBJ databases">
        <authorList>
            <person name="McGinnis J.M."/>
            <person name="Wolfgang W.J."/>
        </authorList>
    </citation>
    <scope>NUCLEOTIDE SEQUENCE [LARGE SCALE GENOMIC DNA]</scope>
    <source>
        <strain evidence="2 3">HAMBI 3106</strain>
    </source>
</reference>
<accession>A0A099FD80</accession>
<dbReference type="EMBL" id="JRKS01000012">
    <property type="protein sequence ID" value="KGJ08203.1"/>
    <property type="molecule type" value="Genomic_DNA"/>
</dbReference>
<protein>
    <submittedName>
        <fullName evidence="2">Uncharacterized protein</fullName>
    </submittedName>
</protein>
<feature type="region of interest" description="Disordered" evidence="1">
    <location>
        <begin position="1"/>
        <end position="33"/>
    </location>
</feature>
<name>A0A099FD80_9RHOB</name>
<dbReference type="AlphaFoldDB" id="A0A099FD80"/>